<comment type="function">
    <text evidence="2">Involved in regulation of actin and microtubule organization. Part of a WAVE complex that activates the Arp2/3 complex.</text>
</comment>
<comment type="similarity">
    <text evidence="1 2">Belongs to the SCAR/WAVE family.</text>
</comment>
<sequence length="1165" mass="128001">MPLVRSQLRNEFRLGQPELYKQADRDDPKALLDGVSVSGLVGILRQLGDLAEFAAEVFHGLQEQVMTTASRSHKLMIRVQQIEAALPPLEKAAFSQTSHIHFAYTAGSEWHPRLQNAKNHFIYNDLPQFMMDSYEDCRGPPRFDLLDKFDMGGPGSCLKRYSDPTFFKRVSGSSIEANIADKVQGSKRAHKSKNGQKRSSLRNGELSRAPSIYSCSGRMRFTSPIVNKQTSPPQTASTVDMEMKYDLQEHSNFFDLKAGSGHINCVFDVSSSMQPEKQEATSSRMVLNSADNPAKDFPVQQTQFVDDDFSVSSSQEQIAQSLSYVTWDEKAEIVESRGRHFDRNEFPEVNFDLDMQDRDHANLRHFDQMDILLNGSDSPESISSRNQVDEIESETEDYLDALNTIESESEVDTEFQIKQGVDQYSRDVNNKNREDGINVLKATNAEHQSSKNESDAASNILTNDGVSRSLPESVPTECLAGKQIPPFSCKSFDSDHSSGTDLFINAEFLQGSKAESVAGDPSSGSRVNNLHGSPCDTMINTVQEFPEPHPEISGVPSIKIQTNGEIAQGSKVESVAVDPSSSGSRVTNSQVPPCDIMVDSVCESPKSHPKISSVPSVKIWTNGGLLGLEPSKPPDFSVGLNSISRSGRTVDPPNNLLTTKSDGLKEKQGTFVKDAENNGKPSGLTASNVSVPLADLHAKVEKRDYSHGSNSHNCAYDSGPSLNTEIPNGNKLLVNPNVNSKPVESDQCKDDTAMFPLGHRLLVSSFCRNVSLNNDIKSEPANPLKACVMEQKSEEHSLLYQKILEEQFGSRSPAHSLTSSPPLGHMKISFNPIHGFETHKLKLKFPDGIHSHESNRDMFPSFQLVPEPVISVCDVASDSGDDTFCRSSHYLSDDCLSNYSESNFEQWESGKTAEQSDQELYDALSRMSSMESVSSSLYDGKAANNGIYINGGLKPMASESGAEPSVPVPSLDLPSFDAINQVVPEETNSNTTNNVSELQNSREPEPIPLPPPLPSAQWQVSTPGLNIGEGRQKTLSESLRQELDLKLLGSAVSHKPNPASTNQQKINEEAAAFKLENKQLDQQKLNRQRGANQAVNGKMMDEKDDFLQQIRTKSFNLRRTVTAKPTVTSGPTANVKVTAILEKANAIRQAVGSDDDEDDDNWSES</sequence>
<keyword evidence="2" id="KW-0963">Cytoplasm</keyword>
<comment type="subcellular location">
    <subcellularLocation>
        <location evidence="2">Cytoplasm</location>
        <location evidence="2">Cytoskeleton</location>
    </subcellularLocation>
</comment>
<gene>
    <name evidence="4" type="ORF">SLEP1_g7903</name>
</gene>
<dbReference type="GO" id="GO:0071933">
    <property type="term" value="F:Arp2/3 complex binding"/>
    <property type="evidence" value="ECO:0007669"/>
    <property type="project" value="TreeGrafter"/>
</dbReference>
<feature type="compositionally biased region" description="Low complexity" evidence="3">
    <location>
        <begin position="985"/>
        <end position="997"/>
    </location>
</feature>
<keyword evidence="2" id="KW-0206">Cytoskeleton</keyword>
<feature type="region of interest" description="Disordered" evidence="3">
    <location>
        <begin position="569"/>
        <end position="590"/>
    </location>
</feature>
<dbReference type="GO" id="GO:0030036">
    <property type="term" value="P:actin cytoskeleton organization"/>
    <property type="evidence" value="ECO:0007669"/>
    <property type="project" value="UniProtKB-UniRule"/>
</dbReference>
<evidence type="ECO:0000256" key="1">
    <source>
        <dbReference type="ARBA" id="ARBA00006993"/>
    </source>
</evidence>
<protein>
    <recommendedName>
        <fullName evidence="2">Protein SCAR</fullName>
    </recommendedName>
    <alternativeName>
        <fullName evidence="2">Protein WAVE</fullName>
    </alternativeName>
</protein>
<feature type="region of interest" description="Disordered" evidence="3">
    <location>
        <begin position="181"/>
        <end position="205"/>
    </location>
</feature>
<comment type="caution">
    <text evidence="4">The sequence shown here is derived from an EMBL/GenBank/DDBJ whole genome shotgun (WGS) entry which is preliminary data.</text>
</comment>
<dbReference type="Proteomes" id="UP001054252">
    <property type="component" value="Unassembled WGS sequence"/>
</dbReference>
<dbReference type="GO" id="GO:0005856">
    <property type="term" value="C:cytoskeleton"/>
    <property type="evidence" value="ECO:0007669"/>
    <property type="project" value="UniProtKB-SubCell"/>
</dbReference>
<accession>A0AAV5HZV2</accession>
<feature type="compositionally biased region" description="Polar residues" evidence="3">
    <location>
        <begin position="455"/>
        <end position="466"/>
    </location>
</feature>
<dbReference type="InterPro" id="IPR028288">
    <property type="entry name" value="SCAR/WAVE_fam"/>
</dbReference>
<dbReference type="GO" id="GO:0003779">
    <property type="term" value="F:actin binding"/>
    <property type="evidence" value="ECO:0007669"/>
    <property type="project" value="UniProtKB-UniRule"/>
</dbReference>
<name>A0AAV5HZV2_9ROSI</name>
<feature type="compositionally biased region" description="Polar residues" evidence="3">
    <location>
        <begin position="579"/>
        <end position="590"/>
    </location>
</feature>
<keyword evidence="2" id="KW-0009">Actin-binding</keyword>
<evidence type="ECO:0000256" key="2">
    <source>
        <dbReference type="RuleBase" id="RU367034"/>
    </source>
</evidence>
<evidence type="ECO:0000313" key="4">
    <source>
        <dbReference type="EMBL" id="GKU94402.1"/>
    </source>
</evidence>
<feature type="compositionally biased region" description="Basic residues" evidence="3">
    <location>
        <begin position="185"/>
        <end position="200"/>
    </location>
</feature>
<dbReference type="EMBL" id="BPVZ01000008">
    <property type="protein sequence ID" value="GKU94402.1"/>
    <property type="molecule type" value="Genomic_DNA"/>
</dbReference>
<dbReference type="GO" id="GO:2000601">
    <property type="term" value="P:positive regulation of Arp2/3 complex-mediated actin nucleation"/>
    <property type="evidence" value="ECO:0007669"/>
    <property type="project" value="TreeGrafter"/>
</dbReference>
<dbReference type="GO" id="GO:0034237">
    <property type="term" value="F:protein kinase A regulatory subunit binding"/>
    <property type="evidence" value="ECO:0007669"/>
    <property type="project" value="TreeGrafter"/>
</dbReference>
<dbReference type="PANTHER" id="PTHR12902">
    <property type="entry name" value="WASP-1"/>
    <property type="match status" value="1"/>
</dbReference>
<dbReference type="AlphaFoldDB" id="A0AAV5HZV2"/>
<dbReference type="Gene3D" id="6.10.280.150">
    <property type="match status" value="2"/>
</dbReference>
<keyword evidence="5" id="KW-1185">Reference proteome</keyword>
<feature type="region of interest" description="Disordered" evidence="3">
    <location>
        <begin position="985"/>
        <end position="1004"/>
    </location>
</feature>
<dbReference type="Gene3D" id="1.20.5.340">
    <property type="match status" value="1"/>
</dbReference>
<feature type="region of interest" description="Disordered" evidence="3">
    <location>
        <begin position="444"/>
        <end position="470"/>
    </location>
</feature>
<evidence type="ECO:0000256" key="3">
    <source>
        <dbReference type="SAM" id="MobiDB-lite"/>
    </source>
</evidence>
<evidence type="ECO:0000313" key="5">
    <source>
        <dbReference type="Proteomes" id="UP001054252"/>
    </source>
</evidence>
<proteinExistence type="inferred from homology"/>
<reference evidence="4 5" key="1">
    <citation type="journal article" date="2021" name="Commun. Biol.">
        <title>The genome of Shorea leprosula (Dipterocarpaceae) highlights the ecological relevance of drought in aseasonal tropical rainforests.</title>
        <authorList>
            <person name="Ng K.K.S."/>
            <person name="Kobayashi M.J."/>
            <person name="Fawcett J.A."/>
            <person name="Hatakeyama M."/>
            <person name="Paape T."/>
            <person name="Ng C.H."/>
            <person name="Ang C.C."/>
            <person name="Tnah L.H."/>
            <person name="Lee C.T."/>
            <person name="Nishiyama T."/>
            <person name="Sese J."/>
            <person name="O'Brien M.J."/>
            <person name="Copetti D."/>
            <person name="Mohd Noor M.I."/>
            <person name="Ong R.C."/>
            <person name="Putra M."/>
            <person name="Sireger I.Z."/>
            <person name="Indrioko S."/>
            <person name="Kosugi Y."/>
            <person name="Izuno A."/>
            <person name="Isagi Y."/>
            <person name="Lee S.L."/>
            <person name="Shimizu K.K."/>
        </authorList>
    </citation>
    <scope>NUCLEOTIDE SEQUENCE [LARGE SCALE GENOMIC DNA]</scope>
    <source>
        <strain evidence="4">214</strain>
    </source>
</reference>
<dbReference type="PANTHER" id="PTHR12902:SF33">
    <property type="entry name" value="PROTEIN SCAR3"/>
    <property type="match status" value="1"/>
</dbReference>
<organism evidence="4 5">
    <name type="scientific">Rubroshorea leprosula</name>
    <dbReference type="NCBI Taxonomy" id="152421"/>
    <lineage>
        <taxon>Eukaryota</taxon>
        <taxon>Viridiplantae</taxon>
        <taxon>Streptophyta</taxon>
        <taxon>Embryophyta</taxon>
        <taxon>Tracheophyta</taxon>
        <taxon>Spermatophyta</taxon>
        <taxon>Magnoliopsida</taxon>
        <taxon>eudicotyledons</taxon>
        <taxon>Gunneridae</taxon>
        <taxon>Pentapetalae</taxon>
        <taxon>rosids</taxon>
        <taxon>malvids</taxon>
        <taxon>Malvales</taxon>
        <taxon>Dipterocarpaceae</taxon>
        <taxon>Rubroshorea</taxon>
    </lineage>
</organism>